<proteinExistence type="predicted"/>
<evidence type="ECO:0000256" key="3">
    <source>
        <dbReference type="ARBA" id="ARBA00022801"/>
    </source>
</evidence>
<evidence type="ECO:0000256" key="1">
    <source>
        <dbReference type="ARBA" id="ARBA00001946"/>
    </source>
</evidence>
<dbReference type="RefSeq" id="WP_128238926.1">
    <property type="nucleotide sequence ID" value="NZ_SAUX01000074.1"/>
</dbReference>
<dbReference type="Gene3D" id="3.40.50.1000">
    <property type="entry name" value="HAD superfamily/HAD-like"/>
    <property type="match status" value="1"/>
</dbReference>
<dbReference type="InterPro" id="IPR036412">
    <property type="entry name" value="HAD-like_sf"/>
</dbReference>
<dbReference type="NCBIfam" id="TIGR01662">
    <property type="entry name" value="HAD-SF-IIIA"/>
    <property type="match status" value="1"/>
</dbReference>
<dbReference type="Proteomes" id="UP000285295">
    <property type="component" value="Unassembled WGS sequence"/>
</dbReference>
<keyword evidence="2" id="KW-0479">Metal-binding</keyword>
<comment type="cofactor">
    <cofactor evidence="1">
        <name>Mg(2+)</name>
        <dbReference type="ChEBI" id="CHEBI:18420"/>
    </cofactor>
</comment>
<dbReference type="GO" id="GO:0044281">
    <property type="term" value="P:small molecule metabolic process"/>
    <property type="evidence" value="ECO:0007669"/>
    <property type="project" value="UniProtKB-ARBA"/>
</dbReference>
<dbReference type="PRINTS" id="PR00413">
    <property type="entry name" value="HADHALOGNASE"/>
</dbReference>
<evidence type="ECO:0000256" key="2">
    <source>
        <dbReference type="ARBA" id="ARBA00022723"/>
    </source>
</evidence>
<comment type="caution">
    <text evidence="5">The sequence shown here is derived from an EMBL/GenBank/DDBJ whole genome shotgun (WGS) entry which is preliminary data.</text>
</comment>
<dbReference type="PANTHER" id="PTHR46470:SF2">
    <property type="entry name" value="GLYCERALDEHYDE 3-PHOSPHATE PHOSPHATASE"/>
    <property type="match status" value="1"/>
</dbReference>
<reference evidence="5 6" key="2">
    <citation type="submission" date="2019-01" db="EMBL/GenBank/DDBJ databases">
        <authorList>
            <person name="Li Y."/>
        </authorList>
    </citation>
    <scope>NUCLEOTIDE SEQUENCE [LARGE SCALE GENOMIC DNA]</scope>
    <source>
        <strain evidence="5 6">D19-10-3-21</strain>
    </source>
</reference>
<dbReference type="InterPro" id="IPR006549">
    <property type="entry name" value="HAD-SF_hydro_IIIA"/>
</dbReference>
<keyword evidence="3 5" id="KW-0378">Hydrolase</keyword>
<organism evidence="5 6">
    <name type="scientific">Paenirhodobacter populi</name>
    <dbReference type="NCBI Taxonomy" id="2306993"/>
    <lineage>
        <taxon>Bacteria</taxon>
        <taxon>Pseudomonadati</taxon>
        <taxon>Pseudomonadota</taxon>
        <taxon>Alphaproteobacteria</taxon>
        <taxon>Rhodobacterales</taxon>
        <taxon>Rhodobacter group</taxon>
        <taxon>Paenirhodobacter</taxon>
    </lineage>
</organism>
<name>A0A443JX43_9RHOB</name>
<dbReference type="InterPro" id="IPR023214">
    <property type="entry name" value="HAD_sf"/>
</dbReference>
<dbReference type="GO" id="GO:0016791">
    <property type="term" value="F:phosphatase activity"/>
    <property type="evidence" value="ECO:0007669"/>
    <property type="project" value="TreeGrafter"/>
</dbReference>
<keyword evidence="4" id="KW-0460">Magnesium</keyword>
<dbReference type="SFLD" id="SFLDS00003">
    <property type="entry name" value="Haloacid_Dehalogenase"/>
    <property type="match status" value="1"/>
</dbReference>
<dbReference type="EMBL" id="SAUX01000074">
    <property type="protein sequence ID" value="RWR25046.1"/>
    <property type="molecule type" value="Genomic_DNA"/>
</dbReference>
<dbReference type="PANTHER" id="PTHR46470">
    <property type="entry name" value="N-ACYLNEURAMINATE-9-PHOSPHATASE"/>
    <property type="match status" value="1"/>
</dbReference>
<evidence type="ECO:0000313" key="6">
    <source>
        <dbReference type="Proteomes" id="UP000285295"/>
    </source>
</evidence>
<dbReference type="Gene3D" id="1.10.150.520">
    <property type="match status" value="1"/>
</dbReference>
<reference evidence="5 6" key="1">
    <citation type="submission" date="2019-01" db="EMBL/GenBank/DDBJ databases">
        <title>Sinorhodobacter populi sp. nov. isolated from the symptomatic bark tissue of Populus euramericana canker.</title>
        <authorList>
            <person name="Xu G."/>
        </authorList>
    </citation>
    <scope>NUCLEOTIDE SEQUENCE [LARGE SCALE GENOMIC DNA]</scope>
    <source>
        <strain evidence="5 6">D19-10-3-21</strain>
    </source>
</reference>
<dbReference type="NCBIfam" id="TIGR01549">
    <property type="entry name" value="HAD-SF-IA-v1"/>
    <property type="match status" value="1"/>
</dbReference>
<protein>
    <submittedName>
        <fullName evidence="5">HAD family hydrolase</fullName>
    </submittedName>
</protein>
<accession>A0A443JX43</accession>
<evidence type="ECO:0000313" key="5">
    <source>
        <dbReference type="EMBL" id="RWR25046.1"/>
    </source>
</evidence>
<dbReference type="SFLD" id="SFLDG01129">
    <property type="entry name" value="C1.5:_HAD__Beta-PGM__Phosphata"/>
    <property type="match status" value="1"/>
</dbReference>
<dbReference type="InterPro" id="IPR051400">
    <property type="entry name" value="HAD-like_hydrolase"/>
</dbReference>
<dbReference type="NCBIfam" id="TIGR01509">
    <property type="entry name" value="HAD-SF-IA-v3"/>
    <property type="match status" value="1"/>
</dbReference>
<gene>
    <name evidence="5" type="ORF">D2T31_22110</name>
</gene>
<dbReference type="InterPro" id="IPR006439">
    <property type="entry name" value="HAD-SF_hydro_IA"/>
</dbReference>
<dbReference type="GO" id="GO:0046872">
    <property type="term" value="F:metal ion binding"/>
    <property type="evidence" value="ECO:0007669"/>
    <property type="project" value="UniProtKB-KW"/>
</dbReference>
<evidence type="ECO:0000256" key="4">
    <source>
        <dbReference type="ARBA" id="ARBA00022842"/>
    </source>
</evidence>
<sequence>MSAAAILFDLDETLFNRSASVRRFVECQFASLDLGHFKSLNELCDRFIELDARGSVPKNEVYRVIDEEIGEHRNPPWSDLFDDYEANAWRHAFAFEGMADLIVWLRNKGFLIGIVSNGQTHIQLRNLLALGLDRLVDTYLFSEQERCRKPDPEIFCRAAERLSVLPSDCIFVGDSPQADMAGSRSLGMKTIWFSNGAAWPTDFDWQPDATIYSLVDVRSALEQMGEA</sequence>
<dbReference type="InterPro" id="IPR041492">
    <property type="entry name" value="HAD_2"/>
</dbReference>
<dbReference type="OrthoDB" id="9809962at2"/>
<dbReference type="Pfam" id="PF13419">
    <property type="entry name" value="HAD_2"/>
    <property type="match status" value="1"/>
</dbReference>
<dbReference type="SUPFAM" id="SSF56784">
    <property type="entry name" value="HAD-like"/>
    <property type="match status" value="1"/>
</dbReference>
<dbReference type="AlphaFoldDB" id="A0A443JX43"/>